<dbReference type="Proteomes" id="UP000268014">
    <property type="component" value="Unassembled WGS sequence"/>
</dbReference>
<dbReference type="EMBL" id="UZAF01016261">
    <property type="protein sequence ID" value="VDO24161.1"/>
    <property type="molecule type" value="Genomic_DNA"/>
</dbReference>
<evidence type="ECO:0000313" key="3">
    <source>
        <dbReference type="WBParaSite" id="HPLM_0000486601-mRNA-1"/>
    </source>
</evidence>
<keyword evidence="2" id="KW-1185">Reference proteome</keyword>
<reference evidence="3" key="1">
    <citation type="submission" date="2017-02" db="UniProtKB">
        <authorList>
            <consortium name="WormBaseParasite"/>
        </authorList>
    </citation>
    <scope>IDENTIFICATION</scope>
</reference>
<protein>
    <submittedName>
        <fullName evidence="1 3">Uncharacterized protein</fullName>
    </submittedName>
</protein>
<evidence type="ECO:0000313" key="2">
    <source>
        <dbReference type="Proteomes" id="UP000268014"/>
    </source>
</evidence>
<evidence type="ECO:0000313" key="1">
    <source>
        <dbReference type="EMBL" id="VDO24161.1"/>
    </source>
</evidence>
<sequence length="114" mass="13587">MKRKTQVCGNLENRIDSGIQTGINESQSEELQRRKFEDKMEDVWCKLDLLCWRFPNDHKRCRKYEEPSPRWPNFGHLLAQWRDLGTTVVNISDMDFVACSVLPVFHQEKVQLKY</sequence>
<gene>
    <name evidence="1" type="ORF">HPLM_LOCUS4858</name>
</gene>
<accession>A0A0N4W4N5</accession>
<name>A0A0N4W4N5_HAEPC</name>
<proteinExistence type="predicted"/>
<reference evidence="1 2" key="2">
    <citation type="submission" date="2018-11" db="EMBL/GenBank/DDBJ databases">
        <authorList>
            <consortium name="Pathogen Informatics"/>
        </authorList>
    </citation>
    <scope>NUCLEOTIDE SEQUENCE [LARGE SCALE GENOMIC DNA]</scope>
    <source>
        <strain evidence="1 2">MHpl1</strain>
    </source>
</reference>
<dbReference type="AlphaFoldDB" id="A0A0N4W4N5"/>
<organism evidence="3">
    <name type="scientific">Haemonchus placei</name>
    <name type="common">Barber's pole worm</name>
    <dbReference type="NCBI Taxonomy" id="6290"/>
    <lineage>
        <taxon>Eukaryota</taxon>
        <taxon>Metazoa</taxon>
        <taxon>Ecdysozoa</taxon>
        <taxon>Nematoda</taxon>
        <taxon>Chromadorea</taxon>
        <taxon>Rhabditida</taxon>
        <taxon>Rhabditina</taxon>
        <taxon>Rhabditomorpha</taxon>
        <taxon>Strongyloidea</taxon>
        <taxon>Trichostrongylidae</taxon>
        <taxon>Haemonchus</taxon>
    </lineage>
</organism>
<dbReference type="WBParaSite" id="HPLM_0000486601-mRNA-1">
    <property type="protein sequence ID" value="HPLM_0000486601-mRNA-1"/>
    <property type="gene ID" value="HPLM_0000486601"/>
</dbReference>